<evidence type="ECO:0000313" key="2">
    <source>
        <dbReference type="EnsemblPlants" id="LPERR02G06090.1"/>
    </source>
</evidence>
<reference evidence="2 3" key="1">
    <citation type="submission" date="2012-08" db="EMBL/GenBank/DDBJ databases">
        <title>Oryza genome evolution.</title>
        <authorList>
            <person name="Wing R.A."/>
        </authorList>
    </citation>
    <scope>NUCLEOTIDE SEQUENCE</scope>
</reference>
<evidence type="ECO:0000313" key="3">
    <source>
        <dbReference type="Proteomes" id="UP000032180"/>
    </source>
</evidence>
<keyword evidence="3" id="KW-1185">Reference proteome</keyword>
<reference evidence="2" key="3">
    <citation type="submission" date="2015-04" db="UniProtKB">
        <authorList>
            <consortium name="EnsemblPlants"/>
        </authorList>
    </citation>
    <scope>IDENTIFICATION</scope>
</reference>
<name>A0A0D9VD82_9ORYZ</name>
<dbReference type="EnsemblPlants" id="LPERR02G06090.1">
    <property type="protein sequence ID" value="LPERR02G06090.1"/>
    <property type="gene ID" value="LPERR02G06090"/>
</dbReference>
<reference evidence="3" key="2">
    <citation type="submission" date="2013-12" db="EMBL/GenBank/DDBJ databases">
        <authorList>
            <person name="Yu Y."/>
            <person name="Lee S."/>
            <person name="de Baynast K."/>
            <person name="Wissotski M."/>
            <person name="Liu L."/>
            <person name="Talag J."/>
            <person name="Goicoechea J."/>
            <person name="Angelova A."/>
            <person name="Jetty R."/>
            <person name="Kudrna D."/>
            <person name="Golser W."/>
            <person name="Rivera L."/>
            <person name="Zhang J."/>
            <person name="Wing R."/>
        </authorList>
    </citation>
    <scope>NUCLEOTIDE SEQUENCE</scope>
</reference>
<dbReference type="Proteomes" id="UP000032180">
    <property type="component" value="Chromosome 2"/>
</dbReference>
<dbReference type="HOGENOM" id="CLU_2007199_0_0_1"/>
<proteinExistence type="predicted"/>
<dbReference type="Gramene" id="LPERR02G06090.1">
    <property type="protein sequence ID" value="LPERR02G06090.1"/>
    <property type="gene ID" value="LPERR02G06090"/>
</dbReference>
<organism evidence="2 3">
    <name type="scientific">Leersia perrieri</name>
    <dbReference type="NCBI Taxonomy" id="77586"/>
    <lineage>
        <taxon>Eukaryota</taxon>
        <taxon>Viridiplantae</taxon>
        <taxon>Streptophyta</taxon>
        <taxon>Embryophyta</taxon>
        <taxon>Tracheophyta</taxon>
        <taxon>Spermatophyta</taxon>
        <taxon>Magnoliopsida</taxon>
        <taxon>Liliopsida</taxon>
        <taxon>Poales</taxon>
        <taxon>Poaceae</taxon>
        <taxon>BOP clade</taxon>
        <taxon>Oryzoideae</taxon>
        <taxon>Oryzeae</taxon>
        <taxon>Oryzinae</taxon>
        <taxon>Leersia</taxon>
    </lineage>
</organism>
<protein>
    <submittedName>
        <fullName evidence="2">Uncharacterized protein</fullName>
    </submittedName>
</protein>
<dbReference type="AlphaFoldDB" id="A0A0D9VD82"/>
<evidence type="ECO:0000256" key="1">
    <source>
        <dbReference type="SAM" id="MobiDB-lite"/>
    </source>
</evidence>
<accession>A0A0D9VD82</accession>
<feature type="compositionally biased region" description="Pro residues" evidence="1">
    <location>
        <begin position="39"/>
        <end position="50"/>
    </location>
</feature>
<sequence length="124" mass="12828">MPPPACRIWSALRQRGGVATASPRCSAIAAPVPSSICPHPAPLPPPPEPLSPRQSAADADPHPVAPHPVDATDGLQPVAEPIAAAAGIHQESTPPPPVSIHYQPASPHQKAAALKSQYQWYTGT</sequence>
<feature type="region of interest" description="Disordered" evidence="1">
    <location>
        <begin position="36"/>
        <end position="74"/>
    </location>
</feature>